<evidence type="ECO:0000313" key="11">
    <source>
        <dbReference type="EMBL" id="MFC4196577.1"/>
    </source>
</evidence>
<evidence type="ECO:0000256" key="7">
    <source>
        <dbReference type="ARBA" id="ARBA00022840"/>
    </source>
</evidence>
<protein>
    <recommendedName>
        <fullName evidence="2">histidine kinase</fullName>
        <ecNumber evidence="2">2.7.13.3</ecNumber>
    </recommendedName>
</protein>
<evidence type="ECO:0000256" key="3">
    <source>
        <dbReference type="ARBA" id="ARBA00022553"/>
    </source>
</evidence>
<dbReference type="SUPFAM" id="SSF55874">
    <property type="entry name" value="ATPase domain of HSP90 chaperone/DNA topoisomerase II/histidine kinase"/>
    <property type="match status" value="1"/>
</dbReference>
<keyword evidence="3" id="KW-0597">Phosphoprotein</keyword>
<keyword evidence="4" id="KW-0808">Transferase</keyword>
<keyword evidence="6 11" id="KW-0418">Kinase</keyword>
<dbReference type="EMBL" id="JBHSBY010000035">
    <property type="protein sequence ID" value="MFC4196577.1"/>
    <property type="molecule type" value="Genomic_DNA"/>
</dbReference>
<dbReference type="Gene3D" id="3.30.450.20">
    <property type="entry name" value="PAS domain"/>
    <property type="match status" value="1"/>
</dbReference>
<dbReference type="InterPro" id="IPR011990">
    <property type="entry name" value="TPR-like_helical_dom_sf"/>
</dbReference>
<organism evidence="11 12">
    <name type="scientific">Pedobacter jamesrossensis</name>
    <dbReference type="NCBI Taxonomy" id="1908238"/>
    <lineage>
        <taxon>Bacteria</taxon>
        <taxon>Pseudomonadati</taxon>
        <taxon>Bacteroidota</taxon>
        <taxon>Sphingobacteriia</taxon>
        <taxon>Sphingobacteriales</taxon>
        <taxon>Sphingobacteriaceae</taxon>
        <taxon>Pedobacter</taxon>
    </lineage>
</organism>
<proteinExistence type="predicted"/>
<dbReference type="Gene3D" id="1.25.40.10">
    <property type="entry name" value="Tetratricopeptide repeat domain"/>
    <property type="match status" value="2"/>
</dbReference>
<keyword evidence="8" id="KW-0175">Coiled coil</keyword>
<comment type="caution">
    <text evidence="11">The sequence shown here is derived from an EMBL/GenBank/DDBJ whole genome shotgun (WGS) entry which is preliminary data.</text>
</comment>
<keyword evidence="9" id="KW-0472">Membrane</keyword>
<dbReference type="PANTHER" id="PTHR41523:SF8">
    <property type="entry name" value="ETHYLENE RESPONSE SENSOR PROTEIN"/>
    <property type="match status" value="1"/>
</dbReference>
<evidence type="ECO:0000256" key="1">
    <source>
        <dbReference type="ARBA" id="ARBA00000085"/>
    </source>
</evidence>
<dbReference type="GO" id="GO:0016301">
    <property type="term" value="F:kinase activity"/>
    <property type="evidence" value="ECO:0007669"/>
    <property type="project" value="UniProtKB-KW"/>
</dbReference>
<reference evidence="12" key="1">
    <citation type="journal article" date="2019" name="Int. J. Syst. Evol. Microbiol.">
        <title>The Global Catalogue of Microorganisms (GCM) 10K type strain sequencing project: providing services to taxonomists for standard genome sequencing and annotation.</title>
        <authorList>
            <consortium name="The Broad Institute Genomics Platform"/>
            <consortium name="The Broad Institute Genome Sequencing Center for Infectious Disease"/>
            <person name="Wu L."/>
            <person name="Ma J."/>
        </authorList>
    </citation>
    <scope>NUCLEOTIDE SEQUENCE [LARGE SCALE GENOMIC DNA]</scope>
    <source>
        <strain evidence="12">CCM 8689</strain>
    </source>
</reference>
<dbReference type="PROSITE" id="PS50109">
    <property type="entry name" value="HIS_KIN"/>
    <property type="match status" value="1"/>
</dbReference>
<keyword evidence="5" id="KW-0547">Nucleotide-binding</keyword>
<accession>A0ABV8NK16</accession>
<evidence type="ECO:0000256" key="2">
    <source>
        <dbReference type="ARBA" id="ARBA00012438"/>
    </source>
</evidence>
<feature type="coiled-coil region" evidence="8">
    <location>
        <begin position="451"/>
        <end position="503"/>
    </location>
</feature>
<dbReference type="InterPro" id="IPR003594">
    <property type="entry name" value="HATPase_dom"/>
</dbReference>
<dbReference type="RefSeq" id="WP_378959909.1">
    <property type="nucleotide sequence ID" value="NZ_JBHRXC010000001.1"/>
</dbReference>
<feature type="domain" description="Histidine kinase" evidence="10">
    <location>
        <begin position="560"/>
        <end position="751"/>
    </location>
</feature>
<dbReference type="Gene3D" id="3.30.565.10">
    <property type="entry name" value="Histidine kinase-like ATPase, C-terminal domain"/>
    <property type="match status" value="1"/>
</dbReference>
<dbReference type="InterPro" id="IPR011495">
    <property type="entry name" value="Sig_transdc_His_kin_sub2_dim/P"/>
</dbReference>
<feature type="transmembrane region" description="Helical" evidence="9">
    <location>
        <begin position="500"/>
        <end position="520"/>
    </location>
</feature>
<evidence type="ECO:0000259" key="10">
    <source>
        <dbReference type="PROSITE" id="PS50109"/>
    </source>
</evidence>
<keyword evidence="12" id="KW-1185">Reference proteome</keyword>
<evidence type="ECO:0000256" key="5">
    <source>
        <dbReference type="ARBA" id="ARBA00022741"/>
    </source>
</evidence>
<keyword evidence="9" id="KW-0812">Transmembrane</keyword>
<dbReference type="Pfam" id="PF07568">
    <property type="entry name" value="HisKA_2"/>
    <property type="match status" value="1"/>
</dbReference>
<dbReference type="InterPro" id="IPR005467">
    <property type="entry name" value="His_kinase_dom"/>
</dbReference>
<evidence type="ECO:0000256" key="4">
    <source>
        <dbReference type="ARBA" id="ARBA00022679"/>
    </source>
</evidence>
<evidence type="ECO:0000256" key="9">
    <source>
        <dbReference type="SAM" id="Phobius"/>
    </source>
</evidence>
<dbReference type="SMART" id="SM00387">
    <property type="entry name" value="HATPase_c"/>
    <property type="match status" value="1"/>
</dbReference>
<dbReference type="InterPro" id="IPR036890">
    <property type="entry name" value="HATPase_C_sf"/>
</dbReference>
<sequence>MKKTLILALIFSCLVIKSYSQNITNNLTTKQADGLRDSIGGQMADPKKFDGYLRLAMYNILKPGSEKSDMDSAAGYINLAQKILPLRNPEYSGYLNLVKSHLFREKGQRQDGKISAEKALSQLNGTNDKYHLALSYFELAQYSDDLQGLERKAKIKLLERAIFSLEGTRYLELKAFMLKDLAELYSSVFQSEKAMHLVQLSLDTYKSIGYKKLQGVYTLFGALYYEAGNYHKALSNLLLAQRTAERLNDQSMQMCQIYNIIGVTYGVLSERKNGIPFFKKALNIAKLNHDEGAIALLLMNIVDSYNKLADYRNALVMIKQIEKENPASLNSKDPFLLPLCYLRTYNNLKEFDKAKKYAEILLKLKFFGMDEVTTTSNISHELTRYYTFTHNYKLADYYLKKTKSIAQRLKDPFKIRETYYQSFKLDSVKGNYKQAINNLLSFRKISDSLFNESKSKQIKQLEIQYETEQKESEIRNKDHNIVLLKQKNMLQQMRLQKANLVRNVTIAGIAVLLIIVLLMVRQFRHKQHINAITLENNILITQKNELLERLLKEKEWLLREVHHRVKNNLHTVICLLESQAAYLKGDALEAIESSEHRIYAMSLIHQKLYQTDDIKTVDMSSYLPELIGYLKDSFGMQNKLTFSLDIDHVKLGISQAIPISLIVNEAITNSFKYAFTDDSKGTIKVIMKQDEKEIKLIISDNGVGIDMAIVNDTLQSLGLRLMKGLSEDLEADIKFENSGGTKISITFKPDPLMSA</sequence>
<dbReference type="EC" id="2.7.13.3" evidence="2"/>
<dbReference type="SUPFAM" id="SSF48452">
    <property type="entry name" value="TPR-like"/>
    <property type="match status" value="1"/>
</dbReference>
<gene>
    <name evidence="11" type="ORF">ACFOUY_07700</name>
</gene>
<keyword evidence="9" id="KW-1133">Transmembrane helix</keyword>
<evidence type="ECO:0000256" key="8">
    <source>
        <dbReference type="SAM" id="Coils"/>
    </source>
</evidence>
<evidence type="ECO:0000313" key="12">
    <source>
        <dbReference type="Proteomes" id="UP001595792"/>
    </source>
</evidence>
<dbReference type="PANTHER" id="PTHR41523">
    <property type="entry name" value="TWO-COMPONENT SYSTEM SENSOR PROTEIN"/>
    <property type="match status" value="1"/>
</dbReference>
<comment type="catalytic activity">
    <reaction evidence="1">
        <text>ATP + protein L-histidine = ADP + protein N-phospho-L-histidine.</text>
        <dbReference type="EC" id="2.7.13.3"/>
    </reaction>
</comment>
<dbReference type="Proteomes" id="UP001595792">
    <property type="component" value="Unassembled WGS sequence"/>
</dbReference>
<dbReference type="Pfam" id="PF13581">
    <property type="entry name" value="HATPase_c_2"/>
    <property type="match status" value="1"/>
</dbReference>
<evidence type="ECO:0000256" key="6">
    <source>
        <dbReference type="ARBA" id="ARBA00022777"/>
    </source>
</evidence>
<name>A0ABV8NK16_9SPHI</name>
<keyword evidence="7" id="KW-0067">ATP-binding</keyword>